<organism evidence="2 3">
    <name type="scientific">Lysinibacillus xylanilyticus</name>
    <dbReference type="NCBI Taxonomy" id="582475"/>
    <lineage>
        <taxon>Bacteria</taxon>
        <taxon>Bacillati</taxon>
        <taxon>Bacillota</taxon>
        <taxon>Bacilli</taxon>
        <taxon>Bacillales</taxon>
        <taxon>Bacillaceae</taxon>
        <taxon>Lysinibacillus</taxon>
    </lineage>
</organism>
<comment type="caution">
    <text evidence="2">The sequence shown here is derived from an EMBL/GenBank/DDBJ whole genome shotgun (WGS) entry which is preliminary data.</text>
</comment>
<keyword evidence="3" id="KW-1185">Reference proteome</keyword>
<gene>
    <name evidence="2" type="ORF">M5W82_17150</name>
</gene>
<feature type="transmembrane region" description="Helical" evidence="1">
    <location>
        <begin position="41"/>
        <end position="61"/>
    </location>
</feature>
<evidence type="ECO:0000313" key="3">
    <source>
        <dbReference type="Proteomes" id="UP001527052"/>
    </source>
</evidence>
<feature type="transmembrane region" description="Helical" evidence="1">
    <location>
        <begin position="94"/>
        <end position="111"/>
    </location>
</feature>
<feature type="transmembrane region" description="Helical" evidence="1">
    <location>
        <begin position="189"/>
        <end position="209"/>
    </location>
</feature>
<evidence type="ECO:0000256" key="1">
    <source>
        <dbReference type="SAM" id="Phobius"/>
    </source>
</evidence>
<keyword evidence="1" id="KW-0472">Membrane</keyword>
<proteinExistence type="predicted"/>
<evidence type="ECO:0000313" key="2">
    <source>
        <dbReference type="EMBL" id="MCY9548653.1"/>
    </source>
</evidence>
<evidence type="ECO:0008006" key="4">
    <source>
        <dbReference type="Google" id="ProtNLM"/>
    </source>
</evidence>
<dbReference type="NCBIfam" id="TIGR04104">
    <property type="entry name" value="cxxc_20_cxxc"/>
    <property type="match status" value="1"/>
</dbReference>
<feature type="transmembrane region" description="Helical" evidence="1">
    <location>
        <begin position="165"/>
        <end position="183"/>
    </location>
</feature>
<name>A0ABT4ESK8_9BACI</name>
<dbReference type="EMBL" id="JAMDLZ010000033">
    <property type="protein sequence ID" value="MCY9548653.1"/>
    <property type="molecule type" value="Genomic_DNA"/>
</dbReference>
<keyword evidence="1" id="KW-0812">Transmembrane</keyword>
<reference evidence="2 3" key="1">
    <citation type="submission" date="2022-05" db="EMBL/GenBank/DDBJ databases">
        <title>Genome Sequencing of Bee-Associated Microbes.</title>
        <authorList>
            <person name="Dunlap C."/>
        </authorList>
    </citation>
    <scope>NUCLEOTIDE SEQUENCE [LARGE SCALE GENOMIC DNA]</scope>
    <source>
        <strain evidence="2 3">NRRL BD-083</strain>
    </source>
</reference>
<keyword evidence="1" id="KW-1133">Transmembrane helix</keyword>
<dbReference type="RefSeq" id="WP_268638695.1">
    <property type="nucleotide sequence ID" value="NZ_JAMDLZ010000033.1"/>
</dbReference>
<dbReference type="InterPro" id="IPR026369">
    <property type="entry name" value="CxxC_20_CxxC"/>
</dbReference>
<accession>A0ABT4ESK8</accession>
<protein>
    <recommendedName>
        <fullName evidence="4">Cxxc_20_cxxc protein</fullName>
    </recommendedName>
</protein>
<sequence>MNQFKEEVLKELRDVSLSDEKKLMIAQKARSKTKQRRSSPWQYRVVLATFAIFVIGFSYLLSQNKVQRTGSHQAASLQQETDTWSIWTFLQYDLVRGILIFSFMVGIAFIVKRVLIKKGYGLPVCIECGETWSEKQARKMYRKNGQLECPYCGKKQYRTKKSMKMGGVLAFPIPLMALMQHIIDNFSIGIIFFLAGVLIYYRLLAPYVFDLQENDPTNDPLW</sequence>
<dbReference type="Proteomes" id="UP001527052">
    <property type="component" value="Unassembled WGS sequence"/>
</dbReference>